<evidence type="ECO:0000256" key="8">
    <source>
        <dbReference type="PIRSR" id="PIRSR600246-3"/>
    </source>
</evidence>
<keyword evidence="3" id="KW-0645">Protease</keyword>
<dbReference type="InParanoid" id="A0A1Y1YY27"/>
<dbReference type="FunFam" id="3.60.20.30:FF:000001">
    <property type="entry name" value="Isoaspartyl peptidase/L-asparaginase"/>
    <property type="match status" value="1"/>
</dbReference>
<evidence type="ECO:0000256" key="7">
    <source>
        <dbReference type="PIRSR" id="PIRSR600246-2"/>
    </source>
</evidence>
<keyword evidence="10" id="KW-1185">Reference proteome</keyword>
<comment type="caution">
    <text evidence="9">The sequence shown here is derived from an EMBL/GenBank/DDBJ whole genome shotgun (WGS) entry which is preliminary data.</text>
</comment>
<accession>A0A1Y1YY27</accession>
<evidence type="ECO:0000256" key="2">
    <source>
        <dbReference type="ARBA" id="ARBA00012879"/>
    </source>
</evidence>
<dbReference type="CDD" id="cd04701">
    <property type="entry name" value="Asparaginase_2"/>
    <property type="match status" value="1"/>
</dbReference>
<dbReference type="EMBL" id="MCFE01000053">
    <property type="protein sequence ID" value="ORY02784.1"/>
    <property type="molecule type" value="Genomic_DNA"/>
</dbReference>
<proteinExistence type="predicted"/>
<gene>
    <name evidence="9" type="ORF">K493DRAFT_311957</name>
</gene>
<dbReference type="OrthoDB" id="2262349at2759"/>
<dbReference type="Gene3D" id="3.60.20.30">
    <property type="entry name" value="(Glycosyl)asparaginase"/>
    <property type="match status" value="1"/>
</dbReference>
<protein>
    <recommendedName>
        <fullName evidence="2">beta-aspartyl-peptidase</fullName>
        <ecNumber evidence="2">3.4.19.5</ecNumber>
    </recommendedName>
</protein>
<dbReference type="STRING" id="1314790.A0A1Y1YY27"/>
<feature type="site" description="Cleavage; by autolysis" evidence="8">
    <location>
        <begin position="173"/>
        <end position="174"/>
    </location>
</feature>
<dbReference type="GO" id="GO:0006508">
    <property type="term" value="P:proteolysis"/>
    <property type="evidence" value="ECO:0007669"/>
    <property type="project" value="UniProtKB-KW"/>
</dbReference>
<evidence type="ECO:0000256" key="3">
    <source>
        <dbReference type="ARBA" id="ARBA00022670"/>
    </source>
</evidence>
<dbReference type="PANTHER" id="PTHR10188">
    <property type="entry name" value="L-ASPARAGINASE"/>
    <property type="match status" value="1"/>
</dbReference>
<keyword evidence="5" id="KW-0068">Autocatalytic cleavage</keyword>
<dbReference type="InterPro" id="IPR029055">
    <property type="entry name" value="Ntn_hydrolases_N"/>
</dbReference>
<feature type="binding site" evidence="7">
    <location>
        <begin position="225"/>
        <end position="228"/>
    </location>
    <ligand>
        <name>substrate</name>
    </ligand>
</feature>
<keyword evidence="4" id="KW-0378">Hydrolase</keyword>
<dbReference type="Proteomes" id="UP000193498">
    <property type="component" value="Unassembled WGS sequence"/>
</dbReference>
<name>A0A1Y1YY27_9FUNG</name>
<dbReference type="GO" id="GO:0008798">
    <property type="term" value="F:beta-aspartyl-peptidase activity"/>
    <property type="evidence" value="ECO:0007669"/>
    <property type="project" value="UniProtKB-EC"/>
</dbReference>
<dbReference type="InterPro" id="IPR000246">
    <property type="entry name" value="Peptidase_T2"/>
</dbReference>
<evidence type="ECO:0000256" key="6">
    <source>
        <dbReference type="PIRSR" id="PIRSR600246-1"/>
    </source>
</evidence>
<evidence type="ECO:0000256" key="1">
    <source>
        <dbReference type="ARBA" id="ARBA00000306"/>
    </source>
</evidence>
<comment type="catalytic activity">
    <reaction evidence="1">
        <text>Cleavage of a beta-linked Asp residue from the N-terminus of a polypeptide.</text>
        <dbReference type="EC" id="3.4.19.5"/>
    </reaction>
</comment>
<evidence type="ECO:0000256" key="5">
    <source>
        <dbReference type="ARBA" id="ARBA00022813"/>
    </source>
</evidence>
<dbReference type="Pfam" id="PF01112">
    <property type="entry name" value="Asparaginase_2"/>
    <property type="match status" value="1"/>
</dbReference>
<feature type="active site" description="Nucleophile" evidence="6">
    <location>
        <position position="174"/>
    </location>
</feature>
<evidence type="ECO:0000256" key="4">
    <source>
        <dbReference type="ARBA" id="ARBA00022801"/>
    </source>
</evidence>
<evidence type="ECO:0000313" key="10">
    <source>
        <dbReference type="Proteomes" id="UP000193498"/>
    </source>
</evidence>
<dbReference type="SUPFAM" id="SSF56235">
    <property type="entry name" value="N-terminal nucleophile aminohydrolases (Ntn hydrolases)"/>
    <property type="match status" value="1"/>
</dbReference>
<sequence>MVEDTFALVIHGGAGTILREHLTPEMYEKYIAGLKDSLLRGYEILKAGGSALDAVEAAVNSMEDNYLFNAGKGAVFTKGGKNELEASIMDGSSLKAGACTLLKTVKNPISLARQVMIQSPHNFIGGEEAEKLAQRSGLEIVDPKYFFTEHRWRQHLSGLQSPGNEPPAPAPKGTVGAVALDKSGNIATATSTGGKTNKWDGRIGDTPMIGAGTYADNETCGVSGTGDGEYFIRHSVAYNVCARMKHLGEPVDTAAQNVVEELRKVKGSGGVVALDSKGNVAMPFNSSGMYRGYIKSDGVAHTFIFNE</sequence>
<dbReference type="AlphaFoldDB" id="A0A1Y1YY27"/>
<organism evidence="9 10">
    <name type="scientific">Basidiobolus meristosporus CBS 931.73</name>
    <dbReference type="NCBI Taxonomy" id="1314790"/>
    <lineage>
        <taxon>Eukaryota</taxon>
        <taxon>Fungi</taxon>
        <taxon>Fungi incertae sedis</taxon>
        <taxon>Zoopagomycota</taxon>
        <taxon>Entomophthoromycotina</taxon>
        <taxon>Basidiobolomycetes</taxon>
        <taxon>Basidiobolales</taxon>
        <taxon>Basidiobolaceae</taxon>
        <taxon>Basidiobolus</taxon>
    </lineage>
</organism>
<dbReference type="EC" id="3.4.19.5" evidence="2"/>
<dbReference type="GO" id="GO:0016811">
    <property type="term" value="F:hydrolase activity, acting on carbon-nitrogen (but not peptide) bonds, in linear amides"/>
    <property type="evidence" value="ECO:0007669"/>
    <property type="project" value="UniProtKB-ARBA"/>
</dbReference>
<feature type="binding site" evidence="7">
    <location>
        <begin position="202"/>
        <end position="205"/>
    </location>
    <ligand>
        <name>substrate</name>
    </ligand>
</feature>
<reference evidence="9 10" key="1">
    <citation type="submission" date="2016-07" db="EMBL/GenBank/DDBJ databases">
        <title>Pervasive Adenine N6-methylation of Active Genes in Fungi.</title>
        <authorList>
            <consortium name="DOE Joint Genome Institute"/>
            <person name="Mondo S.J."/>
            <person name="Dannebaum R.O."/>
            <person name="Kuo R.C."/>
            <person name="Labutti K."/>
            <person name="Haridas S."/>
            <person name="Kuo A."/>
            <person name="Salamov A."/>
            <person name="Ahrendt S.R."/>
            <person name="Lipzen A."/>
            <person name="Sullivan W."/>
            <person name="Andreopoulos W.B."/>
            <person name="Clum A."/>
            <person name="Lindquist E."/>
            <person name="Daum C."/>
            <person name="Ramamoorthy G.K."/>
            <person name="Gryganskyi A."/>
            <person name="Culley D."/>
            <person name="Magnuson J.K."/>
            <person name="James T.Y."/>
            <person name="O'Malley M.A."/>
            <person name="Stajich J.E."/>
            <person name="Spatafora J.W."/>
            <person name="Visel A."/>
            <person name="Grigoriev I.V."/>
        </authorList>
    </citation>
    <scope>NUCLEOTIDE SEQUENCE [LARGE SCALE GENOMIC DNA]</scope>
    <source>
        <strain evidence="9 10">CBS 931.73</strain>
    </source>
</reference>
<evidence type="ECO:0000313" key="9">
    <source>
        <dbReference type="EMBL" id="ORY02784.1"/>
    </source>
</evidence>
<dbReference type="PANTHER" id="PTHR10188:SF6">
    <property type="entry name" value="N(4)-(BETA-N-ACETYLGLUCOSAMINYL)-L-ASPARAGINASE"/>
    <property type="match status" value="1"/>
</dbReference>